<evidence type="ECO:0000256" key="15">
    <source>
        <dbReference type="ARBA" id="ARBA00022989"/>
    </source>
</evidence>
<keyword evidence="12" id="KW-1000">Mitochondrion outer membrane</keyword>
<evidence type="ECO:0000256" key="3">
    <source>
        <dbReference type="ARBA" id="ARBA00004141"/>
    </source>
</evidence>
<comment type="cofactor">
    <cofactor evidence="2">
        <name>Mg(2+)</name>
        <dbReference type="ChEBI" id="CHEBI:18420"/>
    </cofactor>
</comment>
<keyword evidence="14" id="KW-0460">Magnesium</keyword>
<keyword evidence="23" id="KW-0175">Coiled coil</keyword>
<keyword evidence="16" id="KW-0443">Lipid metabolism</keyword>
<evidence type="ECO:0000256" key="4">
    <source>
        <dbReference type="ARBA" id="ARBA00004572"/>
    </source>
</evidence>
<dbReference type="FunFam" id="1.20.120.1760:FF:000003">
    <property type="entry name" value="CDP-diacylglycerol--inositol 3-phosphatidyltransferase"/>
    <property type="match status" value="1"/>
</dbReference>
<dbReference type="PROSITE" id="PS00674">
    <property type="entry name" value="AAA"/>
    <property type="match status" value="1"/>
</dbReference>
<evidence type="ECO:0000256" key="21">
    <source>
        <dbReference type="ARBA" id="ARBA00023264"/>
    </source>
</evidence>
<dbReference type="InterPro" id="IPR043130">
    <property type="entry name" value="CDP-OH_PTrfase_TM_dom"/>
</dbReference>
<evidence type="ECO:0000256" key="11">
    <source>
        <dbReference type="ARBA" id="ARBA00022741"/>
    </source>
</evidence>
<name>A0A4Z0A5Z8_9AGAM</name>
<feature type="compositionally biased region" description="Low complexity" evidence="24">
    <location>
        <begin position="336"/>
        <end position="348"/>
    </location>
</feature>
<dbReference type="Gene3D" id="3.40.50.300">
    <property type="entry name" value="P-loop containing nucleotide triphosphate hydrolases"/>
    <property type="match status" value="1"/>
</dbReference>
<dbReference type="PROSITE" id="PS00379">
    <property type="entry name" value="CDP_ALCOHOL_P_TRANSF"/>
    <property type="match status" value="1"/>
</dbReference>
<keyword evidence="20" id="KW-0464">Manganese</keyword>
<keyword evidence="17" id="KW-0496">Mitochondrion</keyword>
<evidence type="ECO:0000256" key="10">
    <source>
        <dbReference type="ARBA" id="ARBA00022723"/>
    </source>
</evidence>
<dbReference type="Pfam" id="PF01066">
    <property type="entry name" value="CDP-OH_P_transf"/>
    <property type="match status" value="1"/>
</dbReference>
<dbReference type="InterPro" id="IPR048254">
    <property type="entry name" value="CDP_ALCOHOL_P_TRANSF_CS"/>
</dbReference>
<feature type="region of interest" description="Disordered" evidence="24">
    <location>
        <begin position="331"/>
        <end position="362"/>
    </location>
</feature>
<dbReference type="SUPFAM" id="SSF52540">
    <property type="entry name" value="P-loop containing nucleoside triphosphate hydrolases"/>
    <property type="match status" value="1"/>
</dbReference>
<evidence type="ECO:0000256" key="24">
    <source>
        <dbReference type="SAM" id="MobiDB-lite"/>
    </source>
</evidence>
<keyword evidence="21" id="KW-1208">Phospholipid metabolism</keyword>
<dbReference type="EMBL" id="SFCI01000176">
    <property type="protein sequence ID" value="TFY81767.1"/>
    <property type="molecule type" value="Genomic_DNA"/>
</dbReference>
<dbReference type="PANTHER" id="PTHR45644:SF56">
    <property type="entry name" value="AAA ATPASE, PUTATIVE (AFU_ORTHOLOGUE AFUA_2G12920)-RELATED"/>
    <property type="match status" value="1"/>
</dbReference>
<gene>
    <name evidence="26" type="ORF">EWM64_g2244</name>
</gene>
<dbReference type="InterPro" id="IPR000462">
    <property type="entry name" value="CDP-OH_P_trans"/>
</dbReference>
<feature type="region of interest" description="Disordered" evidence="24">
    <location>
        <begin position="473"/>
        <end position="511"/>
    </location>
</feature>
<evidence type="ECO:0000256" key="20">
    <source>
        <dbReference type="ARBA" id="ARBA00023211"/>
    </source>
</evidence>
<dbReference type="EC" id="2.7.8.11" evidence="6"/>
<comment type="caution">
    <text evidence="26">The sequence shown here is derived from an EMBL/GenBank/DDBJ whole genome shotgun (WGS) entry which is preliminary data.</text>
</comment>
<dbReference type="InterPro" id="IPR003960">
    <property type="entry name" value="ATPase_AAA_CS"/>
</dbReference>
<feature type="domain" description="AAA+ ATPase" evidence="25">
    <location>
        <begin position="842"/>
        <end position="982"/>
    </location>
</feature>
<evidence type="ECO:0000256" key="9">
    <source>
        <dbReference type="ARBA" id="ARBA00022692"/>
    </source>
</evidence>
<evidence type="ECO:0000313" key="26">
    <source>
        <dbReference type="EMBL" id="TFY81767.1"/>
    </source>
</evidence>
<reference evidence="26 27" key="1">
    <citation type="submission" date="2019-02" db="EMBL/GenBank/DDBJ databases">
        <title>Genome sequencing of the rare red list fungi Hericium alpestre (H. flagellum).</title>
        <authorList>
            <person name="Buettner E."/>
            <person name="Kellner H."/>
        </authorList>
    </citation>
    <scope>NUCLEOTIDE SEQUENCE [LARGE SCALE GENOMIC DNA]</scope>
    <source>
        <strain evidence="26 27">DSM 108284</strain>
    </source>
</reference>
<keyword evidence="15" id="KW-1133">Transmembrane helix</keyword>
<evidence type="ECO:0000256" key="17">
    <source>
        <dbReference type="ARBA" id="ARBA00023128"/>
    </source>
</evidence>
<feature type="coiled-coil region" evidence="23">
    <location>
        <begin position="751"/>
        <end position="778"/>
    </location>
</feature>
<dbReference type="InterPro" id="IPR003959">
    <property type="entry name" value="ATPase_AAA_core"/>
</dbReference>
<proteinExistence type="inferred from homology"/>
<evidence type="ECO:0000259" key="25">
    <source>
        <dbReference type="SMART" id="SM00382"/>
    </source>
</evidence>
<evidence type="ECO:0000256" key="5">
    <source>
        <dbReference type="ARBA" id="ARBA00010441"/>
    </source>
</evidence>
<evidence type="ECO:0000256" key="2">
    <source>
        <dbReference type="ARBA" id="ARBA00001946"/>
    </source>
</evidence>
<dbReference type="GO" id="GO:0016887">
    <property type="term" value="F:ATP hydrolysis activity"/>
    <property type="evidence" value="ECO:0007669"/>
    <property type="project" value="InterPro"/>
</dbReference>
<dbReference type="Proteomes" id="UP000298061">
    <property type="component" value="Unassembled WGS sequence"/>
</dbReference>
<feature type="region of interest" description="Disordered" evidence="24">
    <location>
        <begin position="1043"/>
        <end position="1065"/>
    </location>
</feature>
<evidence type="ECO:0000256" key="1">
    <source>
        <dbReference type="ARBA" id="ARBA00001936"/>
    </source>
</evidence>
<organism evidence="26 27">
    <name type="scientific">Hericium alpestre</name>
    <dbReference type="NCBI Taxonomy" id="135208"/>
    <lineage>
        <taxon>Eukaryota</taxon>
        <taxon>Fungi</taxon>
        <taxon>Dikarya</taxon>
        <taxon>Basidiomycota</taxon>
        <taxon>Agaricomycotina</taxon>
        <taxon>Agaricomycetes</taxon>
        <taxon>Russulales</taxon>
        <taxon>Hericiaceae</taxon>
        <taxon>Hericium</taxon>
    </lineage>
</organism>
<comment type="cofactor">
    <cofactor evidence="1">
        <name>Mn(2+)</name>
        <dbReference type="ChEBI" id="CHEBI:29035"/>
    </cofactor>
</comment>
<feature type="compositionally biased region" description="Low complexity" evidence="24">
    <location>
        <begin position="473"/>
        <end position="487"/>
    </location>
</feature>
<keyword evidence="18" id="KW-0472">Membrane</keyword>
<dbReference type="GO" id="GO:0005741">
    <property type="term" value="C:mitochondrial outer membrane"/>
    <property type="evidence" value="ECO:0007669"/>
    <property type="project" value="UniProtKB-SubCell"/>
</dbReference>
<evidence type="ECO:0000256" key="18">
    <source>
        <dbReference type="ARBA" id="ARBA00023136"/>
    </source>
</evidence>
<accession>A0A4Z0A5Z8</accession>
<dbReference type="SMART" id="SM00382">
    <property type="entry name" value="AAA"/>
    <property type="match status" value="1"/>
</dbReference>
<dbReference type="Pfam" id="PF00004">
    <property type="entry name" value="AAA"/>
    <property type="match status" value="1"/>
</dbReference>
<evidence type="ECO:0000256" key="14">
    <source>
        <dbReference type="ARBA" id="ARBA00022842"/>
    </source>
</evidence>
<dbReference type="Gene3D" id="1.10.8.60">
    <property type="match status" value="1"/>
</dbReference>
<keyword evidence="13" id="KW-0067">ATP-binding</keyword>
<evidence type="ECO:0000256" key="16">
    <source>
        <dbReference type="ARBA" id="ARBA00023098"/>
    </source>
</evidence>
<dbReference type="InterPro" id="IPR051701">
    <property type="entry name" value="Mito_OM_Translocase_MSP1"/>
</dbReference>
<comment type="subcellular location">
    <subcellularLocation>
        <location evidence="3">Membrane</location>
        <topology evidence="3">Multi-pass membrane protein</topology>
    </subcellularLocation>
    <subcellularLocation>
        <location evidence="4">Mitochondrion outer membrane</location>
        <topology evidence="4">Single-pass membrane protein</topology>
    </subcellularLocation>
</comment>
<feature type="region of interest" description="Disordered" evidence="24">
    <location>
        <begin position="638"/>
        <end position="677"/>
    </location>
</feature>
<keyword evidence="9" id="KW-0812">Transmembrane</keyword>
<evidence type="ECO:0000313" key="27">
    <source>
        <dbReference type="Proteomes" id="UP000298061"/>
    </source>
</evidence>
<dbReference type="AlphaFoldDB" id="A0A4Z0A5Z8"/>
<comment type="similarity">
    <text evidence="5 22">Belongs to the CDP-alcohol phosphatidyltransferase class-I family.</text>
</comment>
<keyword evidence="7" id="KW-0444">Lipid biosynthesis</keyword>
<feature type="compositionally biased region" description="Polar residues" evidence="24">
    <location>
        <begin position="1043"/>
        <end position="1063"/>
    </location>
</feature>
<dbReference type="OrthoDB" id="39734at2759"/>
<evidence type="ECO:0000256" key="23">
    <source>
        <dbReference type="SAM" id="Coils"/>
    </source>
</evidence>
<evidence type="ECO:0000256" key="13">
    <source>
        <dbReference type="ARBA" id="ARBA00022840"/>
    </source>
</evidence>
<keyword evidence="11" id="KW-0547">Nucleotide-binding</keyword>
<dbReference type="Pfam" id="PF17862">
    <property type="entry name" value="AAA_lid_3"/>
    <property type="match status" value="1"/>
</dbReference>
<dbReference type="STRING" id="135208.A0A4Z0A5Z8"/>
<keyword evidence="27" id="KW-1185">Reference proteome</keyword>
<evidence type="ECO:0000256" key="12">
    <source>
        <dbReference type="ARBA" id="ARBA00022787"/>
    </source>
</evidence>
<evidence type="ECO:0000256" key="6">
    <source>
        <dbReference type="ARBA" id="ARBA00013212"/>
    </source>
</evidence>
<dbReference type="PANTHER" id="PTHR45644">
    <property type="entry name" value="AAA ATPASE, PUTATIVE (AFU_ORTHOLOGUE AFUA_2G12920)-RELATED-RELATED"/>
    <property type="match status" value="1"/>
</dbReference>
<evidence type="ECO:0000256" key="7">
    <source>
        <dbReference type="ARBA" id="ARBA00022516"/>
    </source>
</evidence>
<protein>
    <recommendedName>
        <fullName evidence="6">CDP-diacylglycerol--inositol 3-phosphatidyltransferase</fullName>
        <ecNumber evidence="6">2.7.8.11</ecNumber>
    </recommendedName>
</protein>
<evidence type="ECO:0000256" key="22">
    <source>
        <dbReference type="RuleBase" id="RU003750"/>
    </source>
</evidence>
<evidence type="ECO:0000256" key="8">
    <source>
        <dbReference type="ARBA" id="ARBA00022679"/>
    </source>
</evidence>
<dbReference type="Gene3D" id="1.20.120.1760">
    <property type="match status" value="1"/>
</dbReference>
<keyword evidence="8 22" id="KW-0808">Transferase</keyword>
<dbReference type="GO" id="GO:0046872">
    <property type="term" value="F:metal ion binding"/>
    <property type="evidence" value="ECO:0007669"/>
    <property type="project" value="UniProtKB-KW"/>
</dbReference>
<dbReference type="GO" id="GO:0003881">
    <property type="term" value="F:CDP-diacylglycerol-inositol 3-phosphatidyltransferase activity"/>
    <property type="evidence" value="ECO:0007669"/>
    <property type="project" value="UniProtKB-EC"/>
</dbReference>
<dbReference type="InterPro" id="IPR041569">
    <property type="entry name" value="AAA_lid_3"/>
</dbReference>
<evidence type="ECO:0000256" key="19">
    <source>
        <dbReference type="ARBA" id="ARBA00023209"/>
    </source>
</evidence>
<keyword evidence="19" id="KW-0594">Phospholipid biosynthesis</keyword>
<dbReference type="GO" id="GO:0005524">
    <property type="term" value="F:ATP binding"/>
    <property type="evidence" value="ECO:0007669"/>
    <property type="project" value="UniProtKB-KW"/>
</dbReference>
<feature type="compositionally biased region" description="Low complexity" evidence="24">
    <location>
        <begin position="652"/>
        <end position="663"/>
    </location>
</feature>
<dbReference type="GO" id="GO:0008654">
    <property type="term" value="P:phospholipid biosynthetic process"/>
    <property type="evidence" value="ECO:0007669"/>
    <property type="project" value="UniProtKB-KW"/>
</dbReference>
<dbReference type="InterPro" id="IPR027417">
    <property type="entry name" value="P-loop_NTPase"/>
</dbReference>
<keyword evidence="10" id="KW-0479">Metal-binding</keyword>
<sequence>MAGKSSSRRAKASVEVVDPKHAVDLATAQSYSENIFLFVPNLIGYTRILLAGLALHYMSYHPKYCTLAYAVSCLLDAVDGQAARALGQTSKFGAVLDMVTDRCTTSCLLCYLSSAYPEYALVFQALISLDFASHYMHMYSSLVTGSRSHKLVTSDVSRILWLYYNDSRTLFIMCAGNEVFFLALYLMKWVHTPIGLNIPFVPFLSDMTWPQLVGFFSFFICFTKNVINVVQLWKASKILVGVDLAERRQAREENLRTQNKAAYKTPAGPPEEPTLALYCPIEGGDYIIDHTVRELARQTGSDVVVLDAIQLAAGEWGHFGEAAKAIDFPKNPLHFPSPAQPKSRSSSSWEDDDEDYSYSPSGRQMTLHVMAPMMGAGRPSDTPSRSKTAKAKAFFEQVINMSSPSSTTKTPARRPRLIYIRDFNMLASTSASWYAPLLQAVRLRRQGPLARPMSPVINPTTIVFGITPPITPLNTSPSTSPGSGLSSGMNYLVNRPSSSKKKPTKSEWIEDEFSEKARERRLRERLRKWEQGDAKFFDELPKLSLAPEPQEDSSGSPMVVIGGGGALQGAMPFSLGPLFKDQAAMRKNSPNPEDATVPFFRTSVLVPAVRSTAEERTYRTSRRREINELTMRMGVGAVGGALESGPPPHPSAPEAEPSIEATSGSNDPKAAAAPPTDMWDDWGERVESWPVVKQIADQAVGSVVFERASRAKAKEAATLDAVDIRWDIVQKSWAAQQASRDIRRAWMKKSLVGTAKDHKEDEDDLKEHEEEEDEIIERVKNDPDLKSHEMDLLGSIVDAASMPTSFSQVHLSPHTIDSIRTIVSLPLLHPLAFKSGILKDHGMTGCLLFGPPGTGKTLVVRALAKEAGCRMLSIAPSDVMDMYVGEGEKLVRAVFSLARRLAPCVVFIDEIDALFGARSSGPQSGGAMAHRSIITEFMQEMDGLKSSREDNIIVIGATNRPFDLDDAVLRRLPRRLLVDLPGENERREILKILLRDEKLAPDVDLQDLAKKTDTFSGSDLKHLCVSAALDAVKEHVSLPWAPSSVSTNSEIAANPEESTSPAETGQHARLLHLKNFAKALNEITPSSSESLGSLTDLRKWNEEFGEGRKHKRRQVWGKDRFGFIDHLGKNDDARVLPISPAGYVSDESID</sequence>
<dbReference type="InterPro" id="IPR003593">
    <property type="entry name" value="AAA+_ATPase"/>
</dbReference>